<dbReference type="SUPFAM" id="SSF50952">
    <property type="entry name" value="Soluble quinoprotein glucose dehydrogenase"/>
    <property type="match status" value="1"/>
</dbReference>
<dbReference type="Gene3D" id="2.120.10.30">
    <property type="entry name" value="TolB, C-terminal domain"/>
    <property type="match status" value="1"/>
</dbReference>
<dbReference type="Pfam" id="PF22807">
    <property type="entry name" value="TrAA12"/>
    <property type="match status" value="2"/>
</dbReference>
<feature type="domain" description="Pyrroloquinoline quinone-dependent pyranose dehydrogenase beta-propeller" evidence="3">
    <location>
        <begin position="315"/>
        <end position="428"/>
    </location>
</feature>
<reference evidence="4 5" key="1">
    <citation type="submission" date="2021-03" db="EMBL/GenBank/DDBJ databases">
        <title>Genomic Encyclopedia of Type Strains, Phase III (KMG-III): the genomes of soil and plant-associated and newly described type strains.</title>
        <authorList>
            <person name="Whitman W."/>
        </authorList>
    </citation>
    <scope>NUCLEOTIDE SEQUENCE [LARGE SCALE GENOMIC DNA]</scope>
    <source>
        <strain evidence="4 5">IMMIB AFH-6</strain>
    </source>
</reference>
<keyword evidence="5" id="KW-1185">Reference proteome</keyword>
<dbReference type="PANTHER" id="PTHR33546:SF1">
    <property type="entry name" value="LARGE, MULTIFUNCTIONAL SECRETED PROTEIN"/>
    <property type="match status" value="1"/>
</dbReference>
<dbReference type="EMBL" id="JAGINP010000009">
    <property type="protein sequence ID" value="MBP2293171.1"/>
    <property type="molecule type" value="Genomic_DNA"/>
</dbReference>
<feature type="domain" description="Pyrroloquinoline quinone-dependent pyranose dehydrogenase beta-propeller" evidence="3">
    <location>
        <begin position="70"/>
        <end position="271"/>
    </location>
</feature>
<feature type="region of interest" description="Disordered" evidence="1">
    <location>
        <begin position="166"/>
        <end position="185"/>
    </location>
</feature>
<evidence type="ECO:0000256" key="1">
    <source>
        <dbReference type="SAM" id="MobiDB-lite"/>
    </source>
</evidence>
<proteinExistence type="predicted"/>
<dbReference type="InterPro" id="IPR011041">
    <property type="entry name" value="Quinoprot_gluc/sorb_DH_b-prop"/>
</dbReference>
<evidence type="ECO:0000259" key="3">
    <source>
        <dbReference type="Pfam" id="PF22807"/>
    </source>
</evidence>
<feature type="signal peptide" evidence="2">
    <location>
        <begin position="1"/>
        <end position="27"/>
    </location>
</feature>
<dbReference type="PANTHER" id="PTHR33546">
    <property type="entry name" value="LARGE, MULTIFUNCTIONAL SECRETED PROTEIN-RELATED"/>
    <property type="match status" value="1"/>
</dbReference>
<comment type="caution">
    <text evidence="4">The sequence shown here is derived from an EMBL/GenBank/DDBJ whole genome shotgun (WGS) entry which is preliminary data.</text>
</comment>
<accession>A0ABS4SKT4</accession>
<evidence type="ECO:0000313" key="4">
    <source>
        <dbReference type="EMBL" id="MBP2293171.1"/>
    </source>
</evidence>
<gene>
    <name evidence="4" type="ORF">J2851_002953</name>
</gene>
<feature type="chain" id="PRO_5045875198" evidence="2">
    <location>
        <begin position="28"/>
        <end position="441"/>
    </location>
</feature>
<dbReference type="Proteomes" id="UP000781958">
    <property type="component" value="Unassembled WGS sequence"/>
</dbReference>
<organism evidence="4 5">
    <name type="scientific">Azospirillum rugosum</name>
    <dbReference type="NCBI Taxonomy" id="416170"/>
    <lineage>
        <taxon>Bacteria</taxon>
        <taxon>Pseudomonadati</taxon>
        <taxon>Pseudomonadota</taxon>
        <taxon>Alphaproteobacteria</taxon>
        <taxon>Rhodospirillales</taxon>
        <taxon>Azospirillaceae</taxon>
        <taxon>Azospirillum</taxon>
    </lineage>
</organism>
<dbReference type="InterPro" id="IPR054539">
    <property type="entry name" value="Beta-prop_PDH"/>
</dbReference>
<evidence type="ECO:0000256" key="2">
    <source>
        <dbReference type="SAM" id="SignalP"/>
    </source>
</evidence>
<name>A0ABS4SKT4_9PROT</name>
<sequence>MTISGLLGKGLAFAALLPLTLNAPALARDVAQTAGDTVRLTVEDLPAPNATPSVSNKPVPVDRPAKAPLQVPAGFRATLFRDHVENARNLLVLPDGGVLVAQQRPGTLTLLRDTDGKGDGKGEADESWLWAGGFDKPFGLAFHEGFVYVADTEAVWRLPWREGATTAPGERQRLTPPGALGGREGHDTRSLAIAPDGKHFYVGVGSAANLAEEDPPRATIQEFPIEGLMGDGTPDGGEARAIATGLRNPVGMAFRPGSSDLYAVVNERDGLGDGLAPDFFTRIEPGGFYGWPYAYAGPNPQPGFADKRPDLVARTIVPDVLLESHSAPIGMVFADRLNGPARYRTGAFVALHGSSSRSEPVGYTVVFVPFEGKKPAGGYEVFASGFRLPNENDGDKRPLTWGRPAGLAIAKDGSLLIADSRGSVWRVSYTGSSARKLSGKR</sequence>
<evidence type="ECO:0000313" key="5">
    <source>
        <dbReference type="Proteomes" id="UP000781958"/>
    </source>
</evidence>
<dbReference type="InterPro" id="IPR011042">
    <property type="entry name" value="6-blade_b-propeller_TolB-like"/>
</dbReference>
<protein>
    <submittedName>
        <fullName evidence="4">Glucose/arabinose dehydrogenase</fullName>
    </submittedName>
</protein>
<keyword evidence="2" id="KW-0732">Signal</keyword>
<dbReference type="RefSeq" id="WP_209767019.1">
    <property type="nucleotide sequence ID" value="NZ_JAGINP010000009.1"/>
</dbReference>